<evidence type="ECO:0000313" key="2">
    <source>
        <dbReference type="EMBL" id="OAQ91251.1"/>
    </source>
</evidence>
<evidence type="ECO:0000256" key="1">
    <source>
        <dbReference type="SAM" id="MobiDB-lite"/>
    </source>
</evidence>
<feature type="region of interest" description="Disordered" evidence="1">
    <location>
        <begin position="448"/>
        <end position="471"/>
    </location>
</feature>
<proteinExistence type="predicted"/>
<dbReference type="EMBL" id="LSBI01000004">
    <property type="protein sequence ID" value="OAQ91251.1"/>
    <property type="molecule type" value="Genomic_DNA"/>
</dbReference>
<gene>
    <name evidence="2" type="ORF">VFPFJ_05410</name>
</gene>
<reference evidence="2 3" key="1">
    <citation type="submission" date="2016-02" db="EMBL/GenBank/DDBJ databases">
        <title>Biosynthesis of antibiotic leucinostatins and their inhibition on Phytophthora in bio-control Purpureocillium lilacinum.</title>
        <authorList>
            <person name="Wang G."/>
            <person name="Liu Z."/>
            <person name="Lin R."/>
            <person name="Li E."/>
            <person name="Mao Z."/>
            <person name="Ling J."/>
            <person name="Yin W."/>
            <person name="Xie B."/>
        </authorList>
    </citation>
    <scope>NUCLEOTIDE SEQUENCE [LARGE SCALE GENOMIC DNA]</scope>
    <source>
        <strain evidence="2">PLFJ-1</strain>
    </source>
</reference>
<name>A0A179HNY1_PURLI</name>
<protein>
    <submittedName>
        <fullName evidence="2">Uncharacterized protein</fullName>
    </submittedName>
</protein>
<dbReference type="Proteomes" id="UP000078340">
    <property type="component" value="Unassembled WGS sequence"/>
</dbReference>
<organism evidence="2 3">
    <name type="scientific">Purpureocillium lilacinum</name>
    <name type="common">Paecilomyces lilacinus</name>
    <dbReference type="NCBI Taxonomy" id="33203"/>
    <lineage>
        <taxon>Eukaryota</taxon>
        <taxon>Fungi</taxon>
        <taxon>Dikarya</taxon>
        <taxon>Ascomycota</taxon>
        <taxon>Pezizomycotina</taxon>
        <taxon>Sordariomycetes</taxon>
        <taxon>Hypocreomycetidae</taxon>
        <taxon>Hypocreales</taxon>
        <taxon>Ophiocordycipitaceae</taxon>
        <taxon>Purpureocillium</taxon>
    </lineage>
</organism>
<feature type="region of interest" description="Disordered" evidence="1">
    <location>
        <begin position="259"/>
        <end position="278"/>
    </location>
</feature>
<comment type="caution">
    <text evidence="2">The sequence shown here is derived from an EMBL/GenBank/DDBJ whole genome shotgun (WGS) entry which is preliminary data.</text>
</comment>
<dbReference type="AlphaFoldDB" id="A0A179HNY1"/>
<feature type="region of interest" description="Disordered" evidence="1">
    <location>
        <begin position="365"/>
        <end position="389"/>
    </location>
</feature>
<evidence type="ECO:0000313" key="3">
    <source>
        <dbReference type="Proteomes" id="UP000078340"/>
    </source>
</evidence>
<accession>A0A179HNY1</accession>
<sequence length="471" mass="51336">MVEKASTEAGHHIMASPCLGSASLGEQPRRLLVTGVVFGRIGEASDVVGRCWSRRKKCLRMSPAPTRASTLLHIRCSTGTYCRTLIEPGPAAAPGSGSELDWLGWAGSSVILVGQGQRQLADSVPHDERLVCHPPTHFERLMLCNGLRICCVRRVSLEDARHVRHGAGLEAFPAPGTDGHCARFQRFAGCAGHCASRGVDAGIPAGLPLQCTSMRQRQSQKVMVVVLRRCQRPWHDEDQRRRVRPVCRRWRATDGTRPFHCNRRRPDGRSRKRVPVPLAGGWPAGLSHRGQRGWHCATGDWLPFATREGFFWRRRSYFRTAGETCNQATATDILRNASGKPRASCLRSFVPSLLVLLRAPAAPLAGGRRSSTKSEGRWSSRLSSAKKAPGGASFAADLIVMRHGEMAGGRRQKIEGCGIPGWGRVGADSPDETGRELNLAAAKYGEVGRQAGRGTSVGGSPAKWNLPRRPR</sequence>